<dbReference type="GeneID" id="41974028"/>
<dbReference type="InterPro" id="IPR051059">
    <property type="entry name" value="VerF-like"/>
</dbReference>
<evidence type="ECO:0000256" key="3">
    <source>
        <dbReference type="ARBA" id="ARBA00022737"/>
    </source>
</evidence>
<reference evidence="8 9" key="1">
    <citation type="submission" date="2019-06" db="EMBL/GenBank/DDBJ databases">
        <title>Draft genome sequence of the filamentous fungus Phialemoniopsis curvata isolated from diesel fuel.</title>
        <authorList>
            <person name="Varaljay V.A."/>
            <person name="Lyon W.J."/>
            <person name="Crouch A.L."/>
            <person name="Drake C.E."/>
            <person name="Hollomon J.M."/>
            <person name="Nadeau L.J."/>
            <person name="Nunn H.S."/>
            <person name="Stevenson B.S."/>
            <person name="Bojanowski C.L."/>
            <person name="Crookes-Goodson W.J."/>
        </authorList>
    </citation>
    <scope>NUCLEOTIDE SEQUENCE [LARGE SCALE GENOMIC DNA]</scope>
    <source>
        <strain evidence="8 9">D216</strain>
    </source>
</reference>
<dbReference type="GO" id="GO:0000785">
    <property type="term" value="C:chromatin"/>
    <property type="evidence" value="ECO:0007669"/>
    <property type="project" value="TreeGrafter"/>
</dbReference>
<keyword evidence="6" id="KW-0539">Nucleus</keyword>
<dbReference type="GO" id="GO:0000978">
    <property type="term" value="F:RNA polymerase II cis-regulatory region sequence-specific DNA binding"/>
    <property type="evidence" value="ECO:0007669"/>
    <property type="project" value="InterPro"/>
</dbReference>
<protein>
    <recommendedName>
        <fullName evidence="7">Xylanolytic transcriptional activator regulatory domain-containing protein</fullName>
    </recommendedName>
</protein>
<dbReference type="GO" id="GO:0008270">
    <property type="term" value="F:zinc ion binding"/>
    <property type="evidence" value="ECO:0007669"/>
    <property type="project" value="UniProtKB-KW"/>
</dbReference>
<organism evidence="8 9">
    <name type="scientific">Thyridium curvatum</name>
    <dbReference type="NCBI Taxonomy" id="1093900"/>
    <lineage>
        <taxon>Eukaryota</taxon>
        <taxon>Fungi</taxon>
        <taxon>Dikarya</taxon>
        <taxon>Ascomycota</taxon>
        <taxon>Pezizomycotina</taxon>
        <taxon>Sordariomycetes</taxon>
        <taxon>Sordariomycetidae</taxon>
        <taxon>Thyridiales</taxon>
        <taxon>Thyridiaceae</taxon>
        <taxon>Thyridium</taxon>
    </lineage>
</organism>
<evidence type="ECO:0000256" key="6">
    <source>
        <dbReference type="ARBA" id="ARBA00023242"/>
    </source>
</evidence>
<evidence type="ECO:0000256" key="2">
    <source>
        <dbReference type="ARBA" id="ARBA00022723"/>
    </source>
</evidence>
<keyword evidence="2" id="KW-0479">Metal-binding</keyword>
<keyword evidence="9" id="KW-1185">Reference proteome</keyword>
<dbReference type="OrthoDB" id="3945418at2759"/>
<evidence type="ECO:0000256" key="4">
    <source>
        <dbReference type="ARBA" id="ARBA00022771"/>
    </source>
</evidence>
<dbReference type="Proteomes" id="UP000319257">
    <property type="component" value="Unassembled WGS sequence"/>
</dbReference>
<evidence type="ECO:0000259" key="7">
    <source>
        <dbReference type="Pfam" id="PF04082"/>
    </source>
</evidence>
<proteinExistence type="predicted"/>
<comment type="subcellular location">
    <subcellularLocation>
        <location evidence="1">Nucleus</location>
    </subcellularLocation>
</comment>
<dbReference type="GO" id="GO:0006351">
    <property type="term" value="P:DNA-templated transcription"/>
    <property type="evidence" value="ECO:0007669"/>
    <property type="project" value="InterPro"/>
</dbReference>
<dbReference type="PANTHER" id="PTHR40626">
    <property type="entry name" value="MIP31509P"/>
    <property type="match status" value="1"/>
</dbReference>
<dbReference type="InterPro" id="IPR007219">
    <property type="entry name" value="XnlR_reg_dom"/>
</dbReference>
<dbReference type="Pfam" id="PF04082">
    <property type="entry name" value="Fungal_trans"/>
    <property type="match status" value="1"/>
</dbReference>
<dbReference type="RefSeq" id="XP_030994647.1">
    <property type="nucleotide sequence ID" value="XM_031141229.1"/>
</dbReference>
<dbReference type="STRING" id="1093900.A0A507B1K9"/>
<comment type="caution">
    <text evidence="8">The sequence shown here is derived from an EMBL/GenBank/DDBJ whole genome shotgun (WGS) entry which is preliminary data.</text>
</comment>
<evidence type="ECO:0000256" key="1">
    <source>
        <dbReference type="ARBA" id="ARBA00004123"/>
    </source>
</evidence>
<evidence type="ECO:0000256" key="5">
    <source>
        <dbReference type="ARBA" id="ARBA00022833"/>
    </source>
</evidence>
<dbReference type="PANTHER" id="PTHR40626:SF1">
    <property type="entry name" value="TRANSCRIPTION FACTOR WITH C2H2 AND ZN(2)-CYS(6) DNA BINDING DOMAIN (EUROFUNG)"/>
    <property type="match status" value="1"/>
</dbReference>
<name>A0A507B1K9_9PEZI</name>
<evidence type="ECO:0000313" key="9">
    <source>
        <dbReference type="Proteomes" id="UP000319257"/>
    </source>
</evidence>
<keyword evidence="3" id="KW-0677">Repeat</keyword>
<dbReference type="InParanoid" id="A0A507B1K9"/>
<keyword evidence="5" id="KW-0862">Zinc</keyword>
<dbReference type="GO" id="GO:0005634">
    <property type="term" value="C:nucleus"/>
    <property type="evidence" value="ECO:0007669"/>
    <property type="project" value="UniProtKB-SubCell"/>
</dbReference>
<feature type="domain" description="Xylanolytic transcriptional activator regulatory" evidence="7">
    <location>
        <begin position="118"/>
        <end position="318"/>
    </location>
</feature>
<accession>A0A507B1K9</accession>
<keyword evidence="4" id="KW-0863">Zinc-finger</keyword>
<gene>
    <name evidence="8" type="ORF">E0L32_006581</name>
</gene>
<dbReference type="GO" id="GO:0000981">
    <property type="term" value="F:DNA-binding transcription factor activity, RNA polymerase II-specific"/>
    <property type="evidence" value="ECO:0007669"/>
    <property type="project" value="InterPro"/>
</dbReference>
<sequence>MTDPSADSMSQAFQSSSYRLSSIGLGSYSEYRDENLAFDLSSLGLVQYSTSIVSDHSTFVFDEHQSHDQGLNSILEEICLAFKSLHENLQLNDSSYTEPFDIEFARSVFTVKNARTFLSAYFTQTYAEFPLVHGPTFAIHTAPKSLLLALMLSGALRSPPQDDTFAIRGFFYISEEYIFGHLKATLQERGPLEITNDLLQALVATQQMMIVQSMMNERRTRRRLLSQRLPILVSVVRELGLARVRHPSGRPAGSWHEFIHRESCIRVGCWTALATWNVCLMLNMPGPLITPSELTCNLQCAPELWDAKDEEAFHVACDDLEFHHSLESASPAYLVSTLMGEEWPGPTGAPFKHVPLSGLQQSLMGEFAARQNFSFAYDSLFLPSLDHDDYLSATHVSLVLFCPSSTPRHLAMARSLETGN</sequence>
<evidence type="ECO:0000313" key="8">
    <source>
        <dbReference type="EMBL" id="TPX12936.1"/>
    </source>
</evidence>
<dbReference type="EMBL" id="SKBQ01000038">
    <property type="protein sequence ID" value="TPX12936.1"/>
    <property type="molecule type" value="Genomic_DNA"/>
</dbReference>
<dbReference type="AlphaFoldDB" id="A0A507B1K9"/>